<keyword evidence="2" id="KW-0812">Transmembrane</keyword>
<dbReference type="AlphaFoldDB" id="A0A317PTN2"/>
<evidence type="ECO:0000256" key="1">
    <source>
        <dbReference type="SAM" id="MobiDB-lite"/>
    </source>
</evidence>
<feature type="transmembrane region" description="Helical" evidence="2">
    <location>
        <begin position="28"/>
        <end position="48"/>
    </location>
</feature>
<dbReference type="RefSeq" id="WP_158284846.1">
    <property type="nucleotide sequence ID" value="NZ_QGTR01000001.1"/>
</dbReference>
<dbReference type="Proteomes" id="UP000246352">
    <property type="component" value="Unassembled WGS sequence"/>
</dbReference>
<proteinExistence type="predicted"/>
<organism evidence="3 4">
    <name type="scientific">Hoeflea marina</name>
    <dbReference type="NCBI Taxonomy" id="274592"/>
    <lineage>
        <taxon>Bacteria</taxon>
        <taxon>Pseudomonadati</taxon>
        <taxon>Pseudomonadota</taxon>
        <taxon>Alphaproteobacteria</taxon>
        <taxon>Hyphomicrobiales</taxon>
        <taxon>Rhizobiaceae</taxon>
        <taxon>Hoeflea</taxon>
    </lineage>
</organism>
<gene>
    <name evidence="3" type="ORF">DFR52_101755</name>
</gene>
<keyword evidence="4" id="KW-1185">Reference proteome</keyword>
<sequence>MTEPHNHDDPDVDEAGSDVPLNVRGPFWWWREAMIVFAVMVVAIWFLIPFI</sequence>
<name>A0A317PTN2_9HYPH</name>
<evidence type="ECO:0000313" key="3">
    <source>
        <dbReference type="EMBL" id="PWW04065.1"/>
    </source>
</evidence>
<keyword evidence="2" id="KW-0472">Membrane</keyword>
<protein>
    <submittedName>
        <fullName evidence="3">Uncharacterized protein</fullName>
    </submittedName>
</protein>
<keyword evidence="2" id="KW-1133">Transmembrane helix</keyword>
<evidence type="ECO:0000313" key="4">
    <source>
        <dbReference type="Proteomes" id="UP000246352"/>
    </source>
</evidence>
<dbReference type="EMBL" id="QGTR01000001">
    <property type="protein sequence ID" value="PWW04065.1"/>
    <property type="molecule type" value="Genomic_DNA"/>
</dbReference>
<accession>A0A317PTN2</accession>
<reference evidence="3 4" key="1">
    <citation type="submission" date="2018-05" db="EMBL/GenBank/DDBJ databases">
        <title>Genomic Encyclopedia of Type Strains, Phase IV (KMG-IV): sequencing the most valuable type-strain genomes for metagenomic binning, comparative biology and taxonomic classification.</title>
        <authorList>
            <person name="Goeker M."/>
        </authorList>
    </citation>
    <scope>NUCLEOTIDE SEQUENCE [LARGE SCALE GENOMIC DNA]</scope>
    <source>
        <strain evidence="3 4">DSM 16791</strain>
    </source>
</reference>
<comment type="caution">
    <text evidence="3">The sequence shown here is derived from an EMBL/GenBank/DDBJ whole genome shotgun (WGS) entry which is preliminary data.</text>
</comment>
<feature type="region of interest" description="Disordered" evidence="1">
    <location>
        <begin position="1"/>
        <end position="20"/>
    </location>
</feature>
<evidence type="ECO:0000256" key="2">
    <source>
        <dbReference type="SAM" id="Phobius"/>
    </source>
</evidence>